<gene>
    <name evidence="2" type="ORF">MCOR_34920</name>
</gene>
<dbReference type="Proteomes" id="UP000507470">
    <property type="component" value="Unassembled WGS sequence"/>
</dbReference>
<feature type="chain" id="PRO_5026988337" description="ZP domain-containing protein" evidence="1">
    <location>
        <begin position="21"/>
        <end position="323"/>
    </location>
</feature>
<accession>A0A6J8CW68</accession>
<protein>
    <recommendedName>
        <fullName evidence="4">ZP domain-containing protein</fullName>
    </recommendedName>
</protein>
<proteinExistence type="predicted"/>
<dbReference type="InterPro" id="IPR042235">
    <property type="entry name" value="ZP-C_dom"/>
</dbReference>
<feature type="signal peptide" evidence="1">
    <location>
        <begin position="1"/>
        <end position="20"/>
    </location>
</feature>
<keyword evidence="1" id="KW-0732">Signal</keyword>
<dbReference type="EMBL" id="CACVKT020006306">
    <property type="protein sequence ID" value="CAC5400768.1"/>
    <property type="molecule type" value="Genomic_DNA"/>
</dbReference>
<dbReference type="OrthoDB" id="10397599at2759"/>
<evidence type="ECO:0000256" key="1">
    <source>
        <dbReference type="SAM" id="SignalP"/>
    </source>
</evidence>
<organism evidence="2 3">
    <name type="scientific">Mytilus coruscus</name>
    <name type="common">Sea mussel</name>
    <dbReference type="NCBI Taxonomy" id="42192"/>
    <lineage>
        <taxon>Eukaryota</taxon>
        <taxon>Metazoa</taxon>
        <taxon>Spiralia</taxon>
        <taxon>Lophotrochozoa</taxon>
        <taxon>Mollusca</taxon>
        <taxon>Bivalvia</taxon>
        <taxon>Autobranchia</taxon>
        <taxon>Pteriomorphia</taxon>
        <taxon>Mytilida</taxon>
        <taxon>Mytiloidea</taxon>
        <taxon>Mytilidae</taxon>
        <taxon>Mytilinae</taxon>
        <taxon>Mytilus</taxon>
    </lineage>
</organism>
<dbReference type="Gene3D" id="2.60.40.4100">
    <property type="entry name" value="Zona pellucida, ZP-C domain"/>
    <property type="match status" value="1"/>
</dbReference>
<evidence type="ECO:0000313" key="3">
    <source>
        <dbReference type="Proteomes" id="UP000507470"/>
    </source>
</evidence>
<evidence type="ECO:0000313" key="2">
    <source>
        <dbReference type="EMBL" id="CAC5400768.1"/>
    </source>
</evidence>
<dbReference type="AlphaFoldDB" id="A0A6J8CW68"/>
<evidence type="ECO:0008006" key="4">
    <source>
        <dbReference type="Google" id="ProtNLM"/>
    </source>
</evidence>
<keyword evidence="3" id="KW-1185">Reference proteome</keyword>
<reference evidence="2 3" key="1">
    <citation type="submission" date="2020-06" db="EMBL/GenBank/DDBJ databases">
        <authorList>
            <person name="Li R."/>
            <person name="Bekaert M."/>
        </authorList>
    </citation>
    <scope>NUCLEOTIDE SEQUENCE [LARGE SCALE GENOMIC DNA]</scope>
    <source>
        <strain evidence="3">wild</strain>
    </source>
</reference>
<name>A0A6J8CW68_MYTCO</name>
<sequence>MKGFIVSFFVYAIFIEAGITSTVNPTPSPTLEFECDSKGKITNISANGWSLEEFLVLDKDKLCQLNDSSCVQDKSEIHVIHVKTIKREQTLIIGGKDAHFYELKCKPGDFVGKASANINIAQYDYNLLFDKSWVFRSGASYTPKVHTFGPNSTAIALTIEKKEGGGQLNVAVKLGEHLSLKFKGPVGYIVDPLQCIAYAGAVKSSSQELWSNTTCSSKNPAILENFWTKDHSANNIISITMYAFRFPDSKKVLIECSAHFCPESDTSCNTKCWKRDNNTIGRRRRNAFENSDGKGHFMKKVSTFFTVSDDSETSNRSSGTLNM</sequence>